<keyword evidence="2" id="KW-1185">Reference proteome</keyword>
<dbReference type="EMBL" id="PGOL01000169">
    <property type="protein sequence ID" value="PKI75491.1"/>
    <property type="molecule type" value="Genomic_DNA"/>
</dbReference>
<comment type="caution">
    <text evidence="1">The sequence shown here is derived from an EMBL/GenBank/DDBJ whole genome shotgun (WGS) entry which is preliminary data.</text>
</comment>
<gene>
    <name evidence="1" type="ORF">CRG98_004161</name>
</gene>
<dbReference type="Proteomes" id="UP000233551">
    <property type="component" value="Unassembled WGS sequence"/>
</dbReference>
<organism evidence="1 2">
    <name type="scientific">Punica granatum</name>
    <name type="common">Pomegranate</name>
    <dbReference type="NCBI Taxonomy" id="22663"/>
    <lineage>
        <taxon>Eukaryota</taxon>
        <taxon>Viridiplantae</taxon>
        <taxon>Streptophyta</taxon>
        <taxon>Embryophyta</taxon>
        <taxon>Tracheophyta</taxon>
        <taxon>Spermatophyta</taxon>
        <taxon>Magnoliopsida</taxon>
        <taxon>eudicotyledons</taxon>
        <taxon>Gunneridae</taxon>
        <taxon>Pentapetalae</taxon>
        <taxon>rosids</taxon>
        <taxon>malvids</taxon>
        <taxon>Myrtales</taxon>
        <taxon>Lythraceae</taxon>
        <taxon>Punica</taxon>
    </lineage>
</organism>
<evidence type="ECO:0000313" key="1">
    <source>
        <dbReference type="EMBL" id="PKI75491.1"/>
    </source>
</evidence>
<dbReference type="AlphaFoldDB" id="A0A2I0L459"/>
<reference evidence="1 2" key="1">
    <citation type="submission" date="2017-11" db="EMBL/GenBank/DDBJ databases">
        <title>De-novo sequencing of pomegranate (Punica granatum L.) genome.</title>
        <authorList>
            <person name="Akparov Z."/>
            <person name="Amiraslanov A."/>
            <person name="Hajiyeva S."/>
            <person name="Abbasov M."/>
            <person name="Kaur K."/>
            <person name="Hamwieh A."/>
            <person name="Solovyev V."/>
            <person name="Salamov A."/>
            <person name="Braich B."/>
            <person name="Kosarev P."/>
            <person name="Mahmoud A."/>
            <person name="Hajiyev E."/>
            <person name="Babayeva S."/>
            <person name="Izzatullayeva V."/>
            <person name="Mammadov A."/>
            <person name="Mammadov A."/>
            <person name="Sharifova S."/>
            <person name="Ojaghi J."/>
            <person name="Eynullazada K."/>
            <person name="Bayramov B."/>
            <person name="Abdulazimova A."/>
            <person name="Shahmuradov I."/>
        </authorList>
    </citation>
    <scope>NUCLEOTIDE SEQUENCE [LARGE SCALE GENOMIC DNA]</scope>
    <source>
        <strain evidence="2">cv. AG2017</strain>
        <tissue evidence="1">Leaf</tissue>
    </source>
</reference>
<sequence>MGDTDTYSLQPIVVKVSGAYSIHPADVIGGRFQYINPPINGLSEDIELCSFGITYSRIHGHVVSENWLFSDDELMTLLAYPYYCSSIEGCSSASPAGFIERGPSLL</sequence>
<accession>A0A2I0L459</accession>
<name>A0A2I0L459_PUNGR</name>
<protein>
    <submittedName>
        <fullName evidence="1">Uncharacterized protein</fullName>
    </submittedName>
</protein>
<proteinExistence type="predicted"/>
<evidence type="ECO:0000313" key="2">
    <source>
        <dbReference type="Proteomes" id="UP000233551"/>
    </source>
</evidence>